<gene>
    <name evidence="1" type="ORF">S01H4_18966</name>
</gene>
<comment type="caution">
    <text evidence="1">The sequence shown here is derived from an EMBL/GenBank/DDBJ whole genome shotgun (WGS) entry which is preliminary data.</text>
</comment>
<name>X0YE16_9ZZZZ</name>
<feature type="non-terminal residue" evidence="1">
    <location>
        <position position="1"/>
    </location>
</feature>
<proteinExistence type="predicted"/>
<accession>X0YE16</accession>
<evidence type="ECO:0000313" key="1">
    <source>
        <dbReference type="EMBL" id="GAG54115.1"/>
    </source>
</evidence>
<organism evidence="1">
    <name type="scientific">marine sediment metagenome</name>
    <dbReference type="NCBI Taxonomy" id="412755"/>
    <lineage>
        <taxon>unclassified sequences</taxon>
        <taxon>metagenomes</taxon>
        <taxon>ecological metagenomes</taxon>
    </lineage>
</organism>
<protein>
    <submittedName>
        <fullName evidence="1">Uncharacterized protein</fullName>
    </submittedName>
</protein>
<dbReference type="AlphaFoldDB" id="X0YE16"/>
<reference evidence="1" key="1">
    <citation type="journal article" date="2014" name="Front. Microbiol.">
        <title>High frequency of phylogenetically diverse reductive dehalogenase-homologous genes in deep subseafloor sedimentary metagenomes.</title>
        <authorList>
            <person name="Kawai M."/>
            <person name="Futagami T."/>
            <person name="Toyoda A."/>
            <person name="Takaki Y."/>
            <person name="Nishi S."/>
            <person name="Hori S."/>
            <person name="Arai W."/>
            <person name="Tsubouchi T."/>
            <person name="Morono Y."/>
            <person name="Uchiyama I."/>
            <person name="Ito T."/>
            <person name="Fujiyama A."/>
            <person name="Inagaki F."/>
            <person name="Takami H."/>
        </authorList>
    </citation>
    <scope>NUCLEOTIDE SEQUENCE</scope>
    <source>
        <strain evidence="1">Expedition CK06-06</strain>
    </source>
</reference>
<sequence length="51" mass="5807">NLFARPKAFDTADWFIGRPALKAYGKVNELFQKAGYCDNDKGGWKNVINQE</sequence>
<dbReference type="EMBL" id="BART01008431">
    <property type="protein sequence ID" value="GAG54115.1"/>
    <property type="molecule type" value="Genomic_DNA"/>
</dbReference>